<evidence type="ECO:0000313" key="2">
    <source>
        <dbReference type="EMBL" id="KAK3291985.1"/>
    </source>
</evidence>
<feature type="region of interest" description="Disordered" evidence="1">
    <location>
        <begin position="26"/>
        <end position="68"/>
    </location>
</feature>
<evidence type="ECO:0000256" key="1">
    <source>
        <dbReference type="SAM" id="MobiDB-lite"/>
    </source>
</evidence>
<organism evidence="2 3">
    <name type="scientific">Chaetomium fimeti</name>
    <dbReference type="NCBI Taxonomy" id="1854472"/>
    <lineage>
        <taxon>Eukaryota</taxon>
        <taxon>Fungi</taxon>
        <taxon>Dikarya</taxon>
        <taxon>Ascomycota</taxon>
        <taxon>Pezizomycotina</taxon>
        <taxon>Sordariomycetes</taxon>
        <taxon>Sordariomycetidae</taxon>
        <taxon>Sordariales</taxon>
        <taxon>Chaetomiaceae</taxon>
        <taxon>Chaetomium</taxon>
    </lineage>
</organism>
<dbReference type="GeneID" id="87841611"/>
<dbReference type="Pfam" id="PF12311">
    <property type="entry name" value="DUF3632"/>
    <property type="match status" value="1"/>
</dbReference>
<dbReference type="PANTHER" id="PTHR38797:SF6">
    <property type="match status" value="1"/>
</dbReference>
<dbReference type="InterPro" id="IPR022085">
    <property type="entry name" value="OpdG"/>
</dbReference>
<dbReference type="Proteomes" id="UP001278766">
    <property type="component" value="Unassembled WGS sequence"/>
</dbReference>
<accession>A0AAE0H8N9</accession>
<protein>
    <submittedName>
        <fullName evidence="2">Uncharacterized protein</fullName>
    </submittedName>
</protein>
<reference evidence="2" key="2">
    <citation type="submission" date="2023-06" db="EMBL/GenBank/DDBJ databases">
        <authorList>
            <consortium name="Lawrence Berkeley National Laboratory"/>
            <person name="Haridas S."/>
            <person name="Hensen N."/>
            <person name="Bonometti L."/>
            <person name="Westerberg I."/>
            <person name="Brannstrom I.O."/>
            <person name="Guillou S."/>
            <person name="Cros-Aarteil S."/>
            <person name="Calhoun S."/>
            <person name="Kuo A."/>
            <person name="Mondo S."/>
            <person name="Pangilinan J."/>
            <person name="Riley R."/>
            <person name="Labutti K."/>
            <person name="Andreopoulos B."/>
            <person name="Lipzen A."/>
            <person name="Chen C."/>
            <person name="Yanf M."/>
            <person name="Daum C."/>
            <person name="Ng V."/>
            <person name="Clum A."/>
            <person name="Steindorff A."/>
            <person name="Ohm R."/>
            <person name="Martin F."/>
            <person name="Silar P."/>
            <person name="Natvig D."/>
            <person name="Lalanne C."/>
            <person name="Gautier V."/>
            <person name="Ament-Velasquez S.L."/>
            <person name="Kruys A."/>
            <person name="Hutchinson M.I."/>
            <person name="Powell A.J."/>
            <person name="Barry K."/>
            <person name="Miller A.N."/>
            <person name="Grigoriev I.V."/>
            <person name="Debuchy R."/>
            <person name="Gladieux P."/>
            <person name="Thoren M.H."/>
            <person name="Johannesson H."/>
        </authorList>
    </citation>
    <scope>NUCLEOTIDE SEQUENCE</scope>
    <source>
        <strain evidence="2">CBS 168.71</strain>
    </source>
</reference>
<dbReference type="InterPro" id="IPR053204">
    <property type="entry name" value="Oxopyrrolidines_Biosynth-assoc"/>
</dbReference>
<evidence type="ECO:0000313" key="3">
    <source>
        <dbReference type="Proteomes" id="UP001278766"/>
    </source>
</evidence>
<dbReference type="RefSeq" id="XP_062655499.1">
    <property type="nucleotide sequence ID" value="XM_062804663.1"/>
</dbReference>
<sequence>MRLTRIPKPFHPARFYASHRPLVQFGSRIRPPRPQESARRRFHHQFPKMSTTTTTTTPAPPTPAQLLEPLANPSAGAATADAVQAAVQGFSDQLRANQASIGDFVWAAYGAVFDAVDRTPPERQDRLVEFVARLRETAVNGADGKPLVHEGGELWTDLPTFGWVVRDKWNFDPSDPAATAQQRASWENLTAFVAQLTARSEGPDDPLDFSMFGLWAMREAFEDDNGVGSDAAVRLAALWVRIAGARLRKLSADGHELSARLGVPQGKYADRGWKGFNEERWKAWGDELKVAQASLGSDPTVQGAAKAMEEL</sequence>
<dbReference type="EMBL" id="JAUEPN010000008">
    <property type="protein sequence ID" value="KAK3291985.1"/>
    <property type="molecule type" value="Genomic_DNA"/>
</dbReference>
<reference evidence="2" key="1">
    <citation type="journal article" date="2023" name="Mol. Phylogenet. Evol.">
        <title>Genome-scale phylogeny and comparative genomics of the fungal order Sordariales.</title>
        <authorList>
            <person name="Hensen N."/>
            <person name="Bonometti L."/>
            <person name="Westerberg I."/>
            <person name="Brannstrom I.O."/>
            <person name="Guillou S."/>
            <person name="Cros-Aarteil S."/>
            <person name="Calhoun S."/>
            <person name="Haridas S."/>
            <person name="Kuo A."/>
            <person name="Mondo S."/>
            <person name="Pangilinan J."/>
            <person name="Riley R."/>
            <person name="LaButti K."/>
            <person name="Andreopoulos B."/>
            <person name="Lipzen A."/>
            <person name="Chen C."/>
            <person name="Yan M."/>
            <person name="Daum C."/>
            <person name="Ng V."/>
            <person name="Clum A."/>
            <person name="Steindorff A."/>
            <person name="Ohm R.A."/>
            <person name="Martin F."/>
            <person name="Silar P."/>
            <person name="Natvig D.O."/>
            <person name="Lalanne C."/>
            <person name="Gautier V."/>
            <person name="Ament-Velasquez S.L."/>
            <person name="Kruys A."/>
            <person name="Hutchinson M.I."/>
            <person name="Powell A.J."/>
            <person name="Barry K."/>
            <person name="Miller A.N."/>
            <person name="Grigoriev I.V."/>
            <person name="Debuchy R."/>
            <person name="Gladieux P."/>
            <person name="Hiltunen Thoren M."/>
            <person name="Johannesson H."/>
        </authorList>
    </citation>
    <scope>NUCLEOTIDE SEQUENCE</scope>
    <source>
        <strain evidence="2">CBS 168.71</strain>
    </source>
</reference>
<dbReference type="AlphaFoldDB" id="A0AAE0H8N9"/>
<comment type="caution">
    <text evidence="2">The sequence shown here is derived from an EMBL/GenBank/DDBJ whole genome shotgun (WGS) entry which is preliminary data.</text>
</comment>
<keyword evidence="3" id="KW-1185">Reference proteome</keyword>
<dbReference type="PANTHER" id="PTHR38797">
    <property type="entry name" value="NUCLEAR PORE COMPLEX PROTEIN NUP85-RELATED"/>
    <property type="match status" value="1"/>
</dbReference>
<gene>
    <name evidence="2" type="ORF">B0H64DRAFT_408659</name>
</gene>
<proteinExistence type="predicted"/>
<name>A0AAE0H8N9_9PEZI</name>